<dbReference type="OrthoDB" id="251009at2"/>
<dbReference type="EMBL" id="CP042912">
    <property type="protein sequence ID" value="QEG22602.1"/>
    <property type="molecule type" value="Genomic_DNA"/>
</dbReference>
<dbReference type="KEGG" id="mff:MFFC18_24850"/>
<name>A0A5B9PCF6_9BACT</name>
<gene>
    <name evidence="1" type="ORF">MFFC18_24850</name>
</gene>
<sequence>MSISKVLSPEEYVEQAYLFKALMERMSADEPIQELLGYLREEILATTKLPMAIDFLLAEVKQLGTMATAMKRIAHYFTPYQSFLIGTAEDDHAQLQMRSALHLLYHDAKLRSEHADRPTMFFHQFESLCRHSLDYDYGLQAIAVDPIYDDTWQRWILGVRHKLGMVDMADLVYIHSEYYLQRKREDDETPDPILFGEKEGRIALANRTKETHYLFLALQRQLGYPPVPLPQKVDPADELIPKLKRMVERLEVRVKFLEDEQRNQGIDLSKFYKKNQKP</sequence>
<keyword evidence="2" id="KW-1185">Reference proteome</keyword>
<dbReference type="Proteomes" id="UP000322214">
    <property type="component" value="Chromosome"/>
</dbReference>
<dbReference type="STRING" id="980251.GCA_001642875_04710"/>
<reference evidence="1 2" key="1">
    <citation type="submission" date="2019-08" db="EMBL/GenBank/DDBJ databases">
        <title>Deep-cultivation of Planctomycetes and their phenomic and genomic characterization uncovers novel biology.</title>
        <authorList>
            <person name="Wiegand S."/>
            <person name="Jogler M."/>
            <person name="Boedeker C."/>
            <person name="Pinto D."/>
            <person name="Vollmers J."/>
            <person name="Rivas-Marin E."/>
            <person name="Kohn T."/>
            <person name="Peeters S.H."/>
            <person name="Heuer A."/>
            <person name="Rast P."/>
            <person name="Oberbeckmann S."/>
            <person name="Bunk B."/>
            <person name="Jeske O."/>
            <person name="Meyerdierks A."/>
            <person name="Storesund J.E."/>
            <person name="Kallscheuer N."/>
            <person name="Luecker S."/>
            <person name="Lage O.M."/>
            <person name="Pohl T."/>
            <person name="Merkel B.J."/>
            <person name="Hornburger P."/>
            <person name="Mueller R.-W."/>
            <person name="Bruemmer F."/>
            <person name="Labrenz M."/>
            <person name="Spormann A.M."/>
            <person name="Op den Camp H."/>
            <person name="Overmann J."/>
            <person name="Amann R."/>
            <person name="Jetten M.S.M."/>
            <person name="Mascher T."/>
            <person name="Medema M.H."/>
            <person name="Devos D.P."/>
            <person name="Kaster A.-K."/>
            <person name="Ovreas L."/>
            <person name="Rohde M."/>
            <person name="Galperin M.Y."/>
            <person name="Jogler C."/>
        </authorList>
    </citation>
    <scope>NUCLEOTIDE SEQUENCE [LARGE SCALE GENOMIC DNA]</scope>
    <source>
        <strain evidence="1 2">FC18</strain>
    </source>
</reference>
<organism evidence="1 2">
    <name type="scientific">Mariniblastus fucicola</name>
    <dbReference type="NCBI Taxonomy" id="980251"/>
    <lineage>
        <taxon>Bacteria</taxon>
        <taxon>Pseudomonadati</taxon>
        <taxon>Planctomycetota</taxon>
        <taxon>Planctomycetia</taxon>
        <taxon>Pirellulales</taxon>
        <taxon>Pirellulaceae</taxon>
        <taxon>Mariniblastus</taxon>
    </lineage>
</organism>
<evidence type="ECO:0000313" key="2">
    <source>
        <dbReference type="Proteomes" id="UP000322214"/>
    </source>
</evidence>
<protein>
    <submittedName>
        <fullName evidence="1">Uncharacterized protein</fullName>
    </submittedName>
</protein>
<dbReference type="RefSeq" id="WP_075086389.1">
    <property type="nucleotide sequence ID" value="NZ_CP042912.1"/>
</dbReference>
<evidence type="ECO:0000313" key="1">
    <source>
        <dbReference type="EMBL" id="QEG22602.1"/>
    </source>
</evidence>
<proteinExistence type="predicted"/>
<dbReference type="AlphaFoldDB" id="A0A5B9PCF6"/>
<accession>A0A5B9PCF6</accession>